<dbReference type="InterPro" id="IPR025500">
    <property type="entry name" value="DUF4390"/>
</dbReference>
<dbReference type="Pfam" id="PF14334">
    <property type="entry name" value="DUF4390"/>
    <property type="match status" value="1"/>
</dbReference>
<evidence type="ECO:0000313" key="2">
    <source>
        <dbReference type="Proteomes" id="UP001556637"/>
    </source>
</evidence>
<dbReference type="Proteomes" id="UP001556637">
    <property type="component" value="Unassembled WGS sequence"/>
</dbReference>
<reference evidence="1 2" key="1">
    <citation type="submission" date="2024-02" db="EMBL/GenBank/DDBJ databases">
        <title>New especies of Spiribacter isolated from saline water.</title>
        <authorList>
            <person name="Leon M.J."/>
            <person name="De La Haba R."/>
            <person name="Sanchez-Porro C."/>
            <person name="Ventosa A."/>
        </authorList>
    </citation>
    <scope>NUCLEOTIDE SEQUENCE [LARGE SCALE GENOMIC DNA]</scope>
    <source>
        <strain evidence="2">ag22IC4-189</strain>
    </source>
</reference>
<gene>
    <name evidence="1" type="ORF">V6X30_08355</name>
</gene>
<proteinExistence type="predicted"/>
<comment type="caution">
    <text evidence="1">The sequence shown here is derived from an EMBL/GenBank/DDBJ whole genome shotgun (WGS) entry which is preliminary data.</text>
</comment>
<name>A0ABV3TAV5_9GAMM</name>
<dbReference type="EMBL" id="JBAKFF010000001">
    <property type="protein sequence ID" value="MEX0431410.1"/>
    <property type="molecule type" value="Genomic_DNA"/>
</dbReference>
<organism evidence="1 2">
    <name type="scientific">Spiribacter insolitus</name>
    <dbReference type="NCBI Taxonomy" id="3122417"/>
    <lineage>
        <taxon>Bacteria</taxon>
        <taxon>Pseudomonadati</taxon>
        <taxon>Pseudomonadota</taxon>
        <taxon>Gammaproteobacteria</taxon>
        <taxon>Chromatiales</taxon>
        <taxon>Ectothiorhodospiraceae</taxon>
        <taxon>Spiribacter</taxon>
    </lineage>
</organism>
<keyword evidence="2" id="KW-1185">Reference proteome</keyword>
<sequence>MAVFAQTDGFKVSELDIRVEDQLMLADARIDYALSSTATEALENGVALVIVQRLRLQQARWWWRDAVVVSQQRRYRLQYHAISRRYVLTWLESGESRSYRSLDALLLRLGRIQAWPVMRVDRLDEGGDYRLRLDTSLEVDKLPRLLRMVAWINPDWQLRSEPIYRELSP</sequence>
<accession>A0ABV3TAV5</accession>
<protein>
    <submittedName>
        <fullName evidence="1">DUF4390 domain-containing protein</fullName>
    </submittedName>
</protein>
<evidence type="ECO:0000313" key="1">
    <source>
        <dbReference type="EMBL" id="MEX0431410.1"/>
    </source>
</evidence>
<dbReference type="RefSeq" id="WP_367984160.1">
    <property type="nucleotide sequence ID" value="NZ_JBAKFF010000001.1"/>
</dbReference>